<dbReference type="GO" id="GO:0009007">
    <property type="term" value="F:site-specific DNA-methyltransferase (adenine-specific) activity"/>
    <property type="evidence" value="ECO:0007669"/>
    <property type="project" value="UniProtKB-EC"/>
</dbReference>
<evidence type="ECO:0000256" key="5">
    <source>
        <dbReference type="ARBA" id="ARBA00047942"/>
    </source>
</evidence>
<dbReference type="PRINTS" id="PR00507">
    <property type="entry name" value="N12N6MTFRASE"/>
</dbReference>
<evidence type="ECO:0000256" key="1">
    <source>
        <dbReference type="ARBA" id="ARBA00011900"/>
    </source>
</evidence>
<dbReference type="PANTHER" id="PTHR33841">
    <property type="entry name" value="DNA METHYLTRANSFERASE YEEA-RELATED"/>
    <property type="match status" value="1"/>
</dbReference>
<accession>A0A0F8WC77</accession>
<organism evidence="7">
    <name type="scientific">marine sediment metagenome</name>
    <dbReference type="NCBI Taxonomy" id="412755"/>
    <lineage>
        <taxon>unclassified sequences</taxon>
        <taxon>metagenomes</taxon>
        <taxon>ecological metagenomes</taxon>
    </lineage>
</organism>
<evidence type="ECO:0000256" key="2">
    <source>
        <dbReference type="ARBA" id="ARBA00022603"/>
    </source>
</evidence>
<protein>
    <recommendedName>
        <fullName evidence="1">site-specific DNA-methyltransferase (adenine-specific)</fullName>
        <ecNumber evidence="1">2.1.1.72</ecNumber>
    </recommendedName>
</protein>
<name>A0A0F8WC77_9ZZZZ</name>
<evidence type="ECO:0000256" key="4">
    <source>
        <dbReference type="ARBA" id="ARBA00022691"/>
    </source>
</evidence>
<dbReference type="EMBL" id="LAZR01066006">
    <property type="protein sequence ID" value="KKK54412.1"/>
    <property type="molecule type" value="Genomic_DNA"/>
</dbReference>
<feature type="non-terminal residue" evidence="7">
    <location>
        <position position="1"/>
    </location>
</feature>
<dbReference type="Pfam" id="PF07669">
    <property type="entry name" value="Eco57I"/>
    <property type="match status" value="1"/>
</dbReference>
<proteinExistence type="predicted"/>
<gene>
    <name evidence="7" type="ORF">LCGC14_3085010</name>
</gene>
<evidence type="ECO:0000313" key="7">
    <source>
        <dbReference type="EMBL" id="KKK54412.1"/>
    </source>
</evidence>
<dbReference type="InterPro" id="IPR011639">
    <property type="entry name" value="MethylTrfase_TaqI-like_dom"/>
</dbReference>
<feature type="domain" description="Type II methyltransferase M.TaqI-like" evidence="6">
    <location>
        <begin position="133"/>
        <end position="206"/>
    </location>
</feature>
<dbReference type="PANTHER" id="PTHR33841:SF1">
    <property type="entry name" value="DNA METHYLTRANSFERASE A"/>
    <property type="match status" value="1"/>
</dbReference>
<dbReference type="InterPro" id="IPR050953">
    <property type="entry name" value="N4_N6_ade-DNA_methylase"/>
</dbReference>
<evidence type="ECO:0000256" key="3">
    <source>
        <dbReference type="ARBA" id="ARBA00022679"/>
    </source>
</evidence>
<evidence type="ECO:0000259" key="6">
    <source>
        <dbReference type="Pfam" id="PF07669"/>
    </source>
</evidence>
<reference evidence="7" key="1">
    <citation type="journal article" date="2015" name="Nature">
        <title>Complex archaea that bridge the gap between prokaryotes and eukaryotes.</title>
        <authorList>
            <person name="Spang A."/>
            <person name="Saw J.H."/>
            <person name="Jorgensen S.L."/>
            <person name="Zaremba-Niedzwiedzka K."/>
            <person name="Martijn J."/>
            <person name="Lind A.E."/>
            <person name="van Eijk R."/>
            <person name="Schleper C."/>
            <person name="Guy L."/>
            <person name="Ettema T.J."/>
        </authorList>
    </citation>
    <scope>NUCLEOTIDE SEQUENCE</scope>
</reference>
<keyword evidence="3" id="KW-0808">Transferase</keyword>
<dbReference type="GO" id="GO:0032259">
    <property type="term" value="P:methylation"/>
    <property type="evidence" value="ECO:0007669"/>
    <property type="project" value="UniProtKB-KW"/>
</dbReference>
<dbReference type="Gene3D" id="3.40.50.150">
    <property type="entry name" value="Vaccinia Virus protein VP39"/>
    <property type="match status" value="1"/>
</dbReference>
<dbReference type="GO" id="GO:0006304">
    <property type="term" value="P:DNA modification"/>
    <property type="evidence" value="ECO:0007669"/>
    <property type="project" value="InterPro"/>
</dbReference>
<dbReference type="SUPFAM" id="SSF53335">
    <property type="entry name" value="S-adenosyl-L-methionine-dependent methyltransferases"/>
    <property type="match status" value="1"/>
</dbReference>
<comment type="caution">
    <text evidence="7">The sequence shown here is derived from an EMBL/GenBank/DDBJ whole genome shotgun (WGS) entry which is preliminary data.</text>
</comment>
<dbReference type="EC" id="2.1.1.72" evidence="1"/>
<dbReference type="InterPro" id="IPR029063">
    <property type="entry name" value="SAM-dependent_MTases_sf"/>
</dbReference>
<keyword evidence="4" id="KW-0949">S-adenosyl-L-methionine</keyword>
<dbReference type="AlphaFoldDB" id="A0A0F8WC77"/>
<keyword evidence="2" id="KW-0489">Methyltransferase</keyword>
<feature type="non-terminal residue" evidence="7">
    <location>
        <position position="348"/>
    </location>
</feature>
<sequence>DYDALHLGVFEDWERLVPGTEVEDLAAAAVVAEPTAEHLAACKPTVEYEGISRGFLKLTKLQDESIDVVHRKESQYERIMRSGEYQKQLLIANAWCAAFIWRKTKDAPIAVTQDVFRQISEDPSSVPGTVIQEIYRLADQYHFFHWHLAFPDVFHVPEGSKKVENEHTGLSGGFDVVLGNPPWERIKLQEKEWFASRRPDIANATNAAVRRKMISSLSTEDPGLYHAFLQDRRKAEGESHILRNSGRFPLCGRGDINTYTVFAENKRMMLNQTGRVGCIVPSGIATDDTTKLFFQDLMNSKSLVSLFDFENKKGLFPGVHRSYKFCLLTLTGRKRPSSSGAEFVFFAH</sequence>
<comment type="catalytic activity">
    <reaction evidence="5">
        <text>a 2'-deoxyadenosine in DNA + S-adenosyl-L-methionine = an N(6)-methyl-2'-deoxyadenosine in DNA + S-adenosyl-L-homocysteine + H(+)</text>
        <dbReference type="Rhea" id="RHEA:15197"/>
        <dbReference type="Rhea" id="RHEA-COMP:12418"/>
        <dbReference type="Rhea" id="RHEA-COMP:12419"/>
        <dbReference type="ChEBI" id="CHEBI:15378"/>
        <dbReference type="ChEBI" id="CHEBI:57856"/>
        <dbReference type="ChEBI" id="CHEBI:59789"/>
        <dbReference type="ChEBI" id="CHEBI:90615"/>
        <dbReference type="ChEBI" id="CHEBI:90616"/>
        <dbReference type="EC" id="2.1.1.72"/>
    </reaction>
</comment>